<name>A0ACC2P777_9HYME</name>
<evidence type="ECO:0000313" key="1">
    <source>
        <dbReference type="EMBL" id="KAJ8679147.1"/>
    </source>
</evidence>
<evidence type="ECO:0000313" key="2">
    <source>
        <dbReference type="Proteomes" id="UP001239111"/>
    </source>
</evidence>
<proteinExistence type="predicted"/>
<protein>
    <submittedName>
        <fullName evidence="1">Uncharacterized protein</fullName>
    </submittedName>
</protein>
<accession>A0ACC2P777</accession>
<dbReference type="Proteomes" id="UP001239111">
    <property type="component" value="Chromosome 2"/>
</dbReference>
<sequence length="802" mass="90844">MISLQDLPVLLFFITKLTRFHPKAFYYLLLIHYMYNRLQALFKMQLKLHAVSEAYFSSLITTHGKFSKNQVDENLYILCNPSDVETSGQWAYLCCRAVKKRYKVVVIQSHEVLQNCIYISESLKFNVDTSFGVEELVGSAYFFFPAHSNETEYAEEVRISLVSNPCEYSDENMKSLLQKFFTFPRYLRVNNIFRINVGKISPEFVYCGAKSEEQYLHFKVNNIKGESEGKTLKEAFILYGRTTLIQQSNLNHFLPPRYFPSDISDQDKWCSYNWPPILRQQLQELQQCIAPFMIKNLTIGLRPVFCLVGPAGTGKSQLAKAVAKVFGLHYIIADFGDVQSLTSAQTEAKFRIILNDAEKSVPCILILKNIQIFGINSEGHTDERVISAFVTELDKLYKKKLDFPLIIIATSTESEISVDTKSVFIERITMKKLNHEEKCGVLSWFIKTKGLEHVVDLPKVAKMCSDFVLADLKVLVLHAVKERLKKFGLHKESGQMVLVDEDIMDAYEHMKTSLSREIGVPSVPKVHWDDIGGLADLKHEIMRRIQMPLLNIQGMGRSGLLLYGPPGTGKTLLAKAVATECQLHFLSVKGPELLNMYVGQSEKNVRQVFERARSAAPCIIFFDELDSLAPNRGQSGDSGGVMDRVVSQLLAEMDGLGSSGDVSIIAATNRPDLIDPALLRPGRFDKMLYVGIYSDAESQLGVLKALTKQFIFEKGAQELEELVTKLPSNLTGADLYSICSNAWLKAVRRILTKNETDREELCESDIIVKLEDFLRANEELIPSVSEKELTRYEKLQRELSSR</sequence>
<keyword evidence="2" id="KW-1185">Reference proteome</keyword>
<reference evidence="1" key="1">
    <citation type="submission" date="2023-04" db="EMBL/GenBank/DDBJ databases">
        <title>A chromosome-level genome assembly of the parasitoid wasp Eretmocerus hayati.</title>
        <authorList>
            <person name="Zhong Y."/>
            <person name="Liu S."/>
            <person name="Liu Y."/>
        </authorList>
    </citation>
    <scope>NUCLEOTIDE SEQUENCE</scope>
    <source>
        <strain evidence="1">ZJU_SS_LIU_2023</strain>
    </source>
</reference>
<comment type="caution">
    <text evidence="1">The sequence shown here is derived from an EMBL/GenBank/DDBJ whole genome shotgun (WGS) entry which is preliminary data.</text>
</comment>
<gene>
    <name evidence="1" type="ORF">QAD02_014934</name>
</gene>
<organism evidence="1 2">
    <name type="scientific">Eretmocerus hayati</name>
    <dbReference type="NCBI Taxonomy" id="131215"/>
    <lineage>
        <taxon>Eukaryota</taxon>
        <taxon>Metazoa</taxon>
        <taxon>Ecdysozoa</taxon>
        <taxon>Arthropoda</taxon>
        <taxon>Hexapoda</taxon>
        <taxon>Insecta</taxon>
        <taxon>Pterygota</taxon>
        <taxon>Neoptera</taxon>
        <taxon>Endopterygota</taxon>
        <taxon>Hymenoptera</taxon>
        <taxon>Apocrita</taxon>
        <taxon>Proctotrupomorpha</taxon>
        <taxon>Chalcidoidea</taxon>
        <taxon>Aphelinidae</taxon>
        <taxon>Aphelininae</taxon>
        <taxon>Eretmocerus</taxon>
    </lineage>
</organism>
<dbReference type="EMBL" id="CM056742">
    <property type="protein sequence ID" value="KAJ8679147.1"/>
    <property type="molecule type" value="Genomic_DNA"/>
</dbReference>